<evidence type="ECO:0000313" key="3">
    <source>
        <dbReference type="Proteomes" id="UP001140217"/>
    </source>
</evidence>
<dbReference type="AlphaFoldDB" id="A0A9W8H922"/>
<dbReference type="InterPro" id="IPR051044">
    <property type="entry name" value="MAG_DAG_Lipase"/>
</dbReference>
<sequence length="310" mass="33781">MPAAAAAVAAAAAAPALPETRTVDGIEEVVEWVERDKRQFYTRLYKAAQQPPVATLTVVHGLGEHVDRYEDMARALARAGIQVLGFDQRGFGKTGRRCGRLGDNEGLDAVCRDIAAMNERVRVEGVPHFLLGHSMGGMNALNYAFSHNADGHVRGVIASAPALLPGRPLLPSRFLVTLLHATARVVPSVQKNTGITTDMLTSNQAEVDKFNAAVENIGHCTLGTLSCVLRRGQHLIKNAPQFSTPVYLVHAKGDKATDFEGTRLFYDALPASLDKEFSQVESDYHELHFEEDAGPGLIDTYTQWILSRLR</sequence>
<dbReference type="OrthoDB" id="10249433at2759"/>
<comment type="caution">
    <text evidence="2">The sequence shown here is derived from an EMBL/GenBank/DDBJ whole genome shotgun (WGS) entry which is preliminary data.</text>
</comment>
<dbReference type="SUPFAM" id="SSF53474">
    <property type="entry name" value="alpha/beta-Hydrolases"/>
    <property type="match status" value="1"/>
</dbReference>
<keyword evidence="3" id="KW-1185">Reference proteome</keyword>
<dbReference type="Proteomes" id="UP001140217">
    <property type="component" value="Unassembled WGS sequence"/>
</dbReference>
<gene>
    <name evidence="2" type="ORF">H4R18_003058</name>
</gene>
<accession>A0A9W8H922</accession>
<dbReference type="Pfam" id="PF12146">
    <property type="entry name" value="Hydrolase_4"/>
    <property type="match status" value="1"/>
</dbReference>
<feature type="domain" description="Serine aminopeptidase S33" evidence="1">
    <location>
        <begin position="51"/>
        <end position="292"/>
    </location>
</feature>
<proteinExistence type="predicted"/>
<dbReference type="EMBL" id="JANBUL010000114">
    <property type="protein sequence ID" value="KAJ2781116.1"/>
    <property type="molecule type" value="Genomic_DNA"/>
</dbReference>
<organism evidence="2 3">
    <name type="scientific">Coemansia javaensis</name>
    <dbReference type="NCBI Taxonomy" id="2761396"/>
    <lineage>
        <taxon>Eukaryota</taxon>
        <taxon>Fungi</taxon>
        <taxon>Fungi incertae sedis</taxon>
        <taxon>Zoopagomycota</taxon>
        <taxon>Kickxellomycotina</taxon>
        <taxon>Kickxellomycetes</taxon>
        <taxon>Kickxellales</taxon>
        <taxon>Kickxellaceae</taxon>
        <taxon>Coemansia</taxon>
    </lineage>
</organism>
<evidence type="ECO:0000313" key="2">
    <source>
        <dbReference type="EMBL" id="KAJ2781116.1"/>
    </source>
</evidence>
<protein>
    <recommendedName>
        <fullName evidence="1">Serine aminopeptidase S33 domain-containing protein</fullName>
    </recommendedName>
</protein>
<dbReference type="Gene3D" id="3.40.50.1820">
    <property type="entry name" value="alpha/beta hydrolase"/>
    <property type="match status" value="1"/>
</dbReference>
<name>A0A9W8H922_9FUNG</name>
<dbReference type="InterPro" id="IPR022742">
    <property type="entry name" value="Hydrolase_4"/>
</dbReference>
<evidence type="ECO:0000259" key="1">
    <source>
        <dbReference type="Pfam" id="PF12146"/>
    </source>
</evidence>
<reference evidence="2" key="1">
    <citation type="submission" date="2022-07" db="EMBL/GenBank/DDBJ databases">
        <title>Phylogenomic reconstructions and comparative analyses of Kickxellomycotina fungi.</title>
        <authorList>
            <person name="Reynolds N.K."/>
            <person name="Stajich J.E."/>
            <person name="Barry K."/>
            <person name="Grigoriev I.V."/>
            <person name="Crous P."/>
            <person name="Smith M.E."/>
        </authorList>
    </citation>
    <scope>NUCLEOTIDE SEQUENCE</scope>
    <source>
        <strain evidence="2">NBRC 105414</strain>
    </source>
</reference>
<dbReference type="PANTHER" id="PTHR11614">
    <property type="entry name" value="PHOSPHOLIPASE-RELATED"/>
    <property type="match status" value="1"/>
</dbReference>
<dbReference type="InterPro" id="IPR029058">
    <property type="entry name" value="AB_hydrolase_fold"/>
</dbReference>